<dbReference type="Proteomes" id="UP001228403">
    <property type="component" value="Unassembled WGS sequence"/>
</dbReference>
<evidence type="ECO:0000256" key="1">
    <source>
        <dbReference type="SAM" id="Phobius"/>
    </source>
</evidence>
<dbReference type="EMBL" id="JAUDCF010000032">
    <property type="protein sequence ID" value="MDM8146464.1"/>
    <property type="molecule type" value="Genomic_DNA"/>
</dbReference>
<organism evidence="2 3">
    <name type="scientific">Bacteroides eggerthii</name>
    <dbReference type="NCBI Taxonomy" id="28111"/>
    <lineage>
        <taxon>Bacteria</taxon>
        <taxon>Pseudomonadati</taxon>
        <taxon>Bacteroidota</taxon>
        <taxon>Bacteroidia</taxon>
        <taxon>Bacteroidales</taxon>
        <taxon>Bacteroidaceae</taxon>
        <taxon>Bacteroides</taxon>
    </lineage>
</organism>
<comment type="caution">
    <text evidence="2">The sequence shown here is derived from an EMBL/GenBank/DDBJ whole genome shotgun (WGS) entry which is preliminary data.</text>
</comment>
<name>A0ABT7U7I7_9BACE</name>
<feature type="transmembrane region" description="Helical" evidence="1">
    <location>
        <begin position="9"/>
        <end position="28"/>
    </location>
</feature>
<evidence type="ECO:0000313" key="2">
    <source>
        <dbReference type="EMBL" id="MDM8146464.1"/>
    </source>
</evidence>
<feature type="transmembrane region" description="Helical" evidence="1">
    <location>
        <begin position="67"/>
        <end position="90"/>
    </location>
</feature>
<proteinExistence type="predicted"/>
<keyword evidence="1" id="KW-0812">Transmembrane</keyword>
<feature type="transmembrane region" description="Helical" evidence="1">
    <location>
        <begin position="34"/>
        <end position="55"/>
    </location>
</feature>
<keyword evidence="1" id="KW-1133">Transmembrane helix</keyword>
<reference evidence="3" key="1">
    <citation type="submission" date="2023-07" db="EMBL/GenBank/DDBJ databases">
        <title>Identification and characterization of horizontal gene transfer across gut microbiota members of farm animals based on homology search.</title>
        <authorList>
            <person name="Schwarzerova J."/>
            <person name="Nykrynova M."/>
            <person name="Jureckova K."/>
            <person name="Cejkova D."/>
            <person name="Rychlik I."/>
        </authorList>
    </citation>
    <scope>NUCLEOTIDE SEQUENCE [LARGE SCALE GENOMIC DNA]</scope>
    <source>
        <strain evidence="3">ET4</strain>
    </source>
</reference>
<keyword evidence="1" id="KW-0472">Membrane</keyword>
<sequence>MKKLNKFQNAVYMLGALLLLVGASLYITRWIGAFYMYTAGACCFSVIQFMAGYEGKNWIVRRLRRQQLLGALFLLATAVAMSMNTFHYGFAQRNEWMFTLCVGCVFQLYTAFRIPAELEKEGH</sequence>
<evidence type="ECO:0000313" key="3">
    <source>
        <dbReference type="Proteomes" id="UP001228403"/>
    </source>
</evidence>
<accession>A0ABT7U7I7</accession>
<gene>
    <name evidence="2" type="ORF">QUW02_11130</name>
</gene>
<protein>
    <submittedName>
        <fullName evidence="2">Uncharacterized protein</fullName>
    </submittedName>
</protein>
<keyword evidence="3" id="KW-1185">Reference proteome</keyword>